<dbReference type="EMBL" id="LAZR01000113">
    <property type="protein sequence ID" value="KKN90087.1"/>
    <property type="molecule type" value="Genomic_DNA"/>
</dbReference>
<gene>
    <name evidence="1" type="ORF">LCGC14_0232000</name>
</gene>
<accession>A0A0F9URF5</accession>
<comment type="caution">
    <text evidence="1">The sequence shown here is derived from an EMBL/GenBank/DDBJ whole genome shotgun (WGS) entry which is preliminary data.</text>
</comment>
<sequence length="132" mass="14193">MSQASYVKVVNIKTTGSTVWTELKGISGSFGLSGEMLDDTEFSSTGYRSRIRGLKDYNVSLSGNYTSTASWYSTVFSAWNAGTKLDFQYLPNGTKGFQGRGIVDNFSHSGDVGSLETVEVSLQSEGTALTTV</sequence>
<evidence type="ECO:0000313" key="1">
    <source>
        <dbReference type="EMBL" id="KKN90087.1"/>
    </source>
</evidence>
<dbReference type="Gene3D" id="4.10.410.40">
    <property type="match status" value="1"/>
</dbReference>
<name>A0A0F9URF5_9ZZZZ</name>
<organism evidence="1">
    <name type="scientific">marine sediment metagenome</name>
    <dbReference type="NCBI Taxonomy" id="412755"/>
    <lineage>
        <taxon>unclassified sequences</taxon>
        <taxon>metagenomes</taxon>
        <taxon>ecological metagenomes</taxon>
    </lineage>
</organism>
<dbReference type="Pfam" id="PF06199">
    <property type="entry name" value="Phage_tail_2"/>
    <property type="match status" value="1"/>
</dbReference>
<dbReference type="InterPro" id="IPR011855">
    <property type="entry name" value="Phgtail_TP901_1"/>
</dbReference>
<proteinExistence type="predicted"/>
<protein>
    <submittedName>
        <fullName evidence="1">Uncharacterized protein</fullName>
    </submittedName>
</protein>
<dbReference type="AlphaFoldDB" id="A0A0F9URF5"/>
<reference evidence="1" key="1">
    <citation type="journal article" date="2015" name="Nature">
        <title>Complex archaea that bridge the gap between prokaryotes and eukaryotes.</title>
        <authorList>
            <person name="Spang A."/>
            <person name="Saw J.H."/>
            <person name="Jorgensen S.L."/>
            <person name="Zaremba-Niedzwiedzka K."/>
            <person name="Martijn J."/>
            <person name="Lind A.E."/>
            <person name="van Eijk R."/>
            <person name="Schleper C."/>
            <person name="Guy L."/>
            <person name="Ettema T.J."/>
        </authorList>
    </citation>
    <scope>NUCLEOTIDE SEQUENCE</scope>
</reference>